<dbReference type="Pfam" id="PF05239">
    <property type="entry name" value="PRC"/>
    <property type="match status" value="1"/>
</dbReference>
<keyword evidence="6" id="KW-1185">Reference proteome</keyword>
<dbReference type="AlphaFoldDB" id="A0A1G9VY48"/>
<dbReference type="Gene3D" id="3.90.50.10">
    <property type="entry name" value="Photosynthetic Reaction Center, subunit H, domain 2"/>
    <property type="match status" value="1"/>
</dbReference>
<dbReference type="SUPFAM" id="SSF81490">
    <property type="entry name" value="Photosystem II reaction centre subunit H, transmembrane region"/>
    <property type="match status" value="1"/>
</dbReference>
<feature type="transmembrane region" description="Helical" evidence="2">
    <location>
        <begin position="52"/>
        <end position="71"/>
    </location>
</feature>
<dbReference type="Proteomes" id="UP000198704">
    <property type="component" value="Unassembled WGS sequence"/>
</dbReference>
<dbReference type="Pfam" id="PF03967">
    <property type="entry name" value="PRCH"/>
    <property type="match status" value="1"/>
</dbReference>
<keyword evidence="2" id="KW-0812">Transmembrane</keyword>
<dbReference type="InterPro" id="IPR015810">
    <property type="entry name" value="Photo_RC_H_N"/>
</dbReference>
<reference evidence="6" key="1">
    <citation type="submission" date="2016-10" db="EMBL/GenBank/DDBJ databases">
        <authorList>
            <person name="Varghese N."/>
            <person name="Submissions S."/>
        </authorList>
    </citation>
    <scope>NUCLEOTIDE SEQUENCE [LARGE SCALE GENOMIC DNA]</scope>
    <source>
        <strain evidence="6">BL47</strain>
    </source>
</reference>
<proteinExistence type="predicted"/>
<dbReference type="InterPro" id="IPR014747">
    <property type="entry name" value="Bac_photo_RC_H_C"/>
</dbReference>
<evidence type="ECO:0000256" key="2">
    <source>
        <dbReference type="SAM" id="Phobius"/>
    </source>
</evidence>
<dbReference type="RefSeq" id="WP_091714425.1">
    <property type="nucleotide sequence ID" value="NZ_FNHS01000003.1"/>
</dbReference>
<dbReference type="OrthoDB" id="8557487at2"/>
<dbReference type="SUPFAM" id="SSF50346">
    <property type="entry name" value="PRC-barrel domain"/>
    <property type="match status" value="1"/>
</dbReference>
<feature type="domain" description="Photosynthetic reaction centre H subunit N-terminal" evidence="3">
    <location>
        <begin position="45"/>
        <end position="177"/>
    </location>
</feature>
<protein>
    <submittedName>
        <fullName evidence="5">Photosynthetic reaction center H subunit</fullName>
    </submittedName>
</protein>
<dbReference type="Gene3D" id="4.10.540.10">
    <property type="entry name" value="Photosynthetic reaction centre, H subunit, N-terminal domain"/>
    <property type="match status" value="1"/>
</dbReference>
<evidence type="ECO:0000259" key="4">
    <source>
        <dbReference type="Pfam" id="PF05239"/>
    </source>
</evidence>
<dbReference type="EMBL" id="FNHS01000003">
    <property type="protein sequence ID" value="SDM77218.1"/>
    <property type="molecule type" value="Genomic_DNA"/>
</dbReference>
<dbReference type="GO" id="GO:0030077">
    <property type="term" value="C:plasma membrane light-harvesting complex"/>
    <property type="evidence" value="ECO:0007669"/>
    <property type="project" value="InterPro"/>
</dbReference>
<keyword evidence="2" id="KW-1133">Transmembrane helix</keyword>
<dbReference type="InterPro" id="IPR027275">
    <property type="entry name" value="PRC-brl_dom"/>
</dbReference>
<sequence length="322" mass="35245">MNEGVSQIAGQAARAAGHGIDPATGMVGSTTASETVGAWGFHLGAITQHVDGVVVLFWAFALFFGTLVWYLRAEDKREGYPMEDPTQPERAHPLLGFPPPPPPKTYTLMKGGTATMPHFNSPPEVPARHLHPFPGSAWVPTGANPMRDPVGPAAYALREDEPLLQEGERLQLVPLRVVGDAWHVQGGDSDPVGMPVVGRDDGVAGHVRDLWVDRGTKLLRYLEIELTGGGRRLMPIFFADVNPKFRRVKTRSIFSEQFAAVPETRHPDQITAREEDRICAYFAGGKMFAEGVRRGRYGQPPEDLRRGDGAGGVKRLFIRRSA</sequence>
<evidence type="ECO:0000313" key="6">
    <source>
        <dbReference type="Proteomes" id="UP000198704"/>
    </source>
</evidence>
<organism evidence="5 6">
    <name type="scientific">Methylobacterium phyllostachyos</name>
    <dbReference type="NCBI Taxonomy" id="582672"/>
    <lineage>
        <taxon>Bacteria</taxon>
        <taxon>Pseudomonadati</taxon>
        <taxon>Pseudomonadota</taxon>
        <taxon>Alphaproteobacteria</taxon>
        <taxon>Hyphomicrobiales</taxon>
        <taxon>Methylobacteriaceae</taxon>
        <taxon>Methylobacterium</taxon>
    </lineage>
</organism>
<dbReference type="InterPro" id="IPR011033">
    <property type="entry name" value="PRC_barrel-like_sf"/>
</dbReference>
<evidence type="ECO:0000313" key="5">
    <source>
        <dbReference type="EMBL" id="SDM77218.1"/>
    </source>
</evidence>
<dbReference type="NCBIfam" id="TIGR01150">
    <property type="entry name" value="puhA"/>
    <property type="match status" value="1"/>
</dbReference>
<dbReference type="GO" id="GO:0019684">
    <property type="term" value="P:photosynthesis, light reaction"/>
    <property type="evidence" value="ECO:0007669"/>
    <property type="project" value="InterPro"/>
</dbReference>
<dbReference type="InterPro" id="IPR037097">
    <property type="entry name" value="Photo_RC_H_N_sf"/>
</dbReference>
<evidence type="ECO:0000259" key="3">
    <source>
        <dbReference type="Pfam" id="PF03967"/>
    </source>
</evidence>
<evidence type="ECO:0000256" key="1">
    <source>
        <dbReference type="SAM" id="MobiDB-lite"/>
    </source>
</evidence>
<accession>A0A1G9VY48</accession>
<name>A0A1G9VY48_9HYPH</name>
<dbReference type="STRING" id="582672.SAMN05216360_103335"/>
<keyword evidence="2" id="KW-0472">Membrane</keyword>
<feature type="region of interest" description="Disordered" evidence="1">
    <location>
        <begin position="79"/>
        <end position="100"/>
    </location>
</feature>
<gene>
    <name evidence="5" type="ORF">SAMN05216360_103335</name>
</gene>
<dbReference type="InterPro" id="IPR005652">
    <property type="entry name" value="Photo_RC_H"/>
</dbReference>
<feature type="domain" description="PRC-barrel" evidence="4">
    <location>
        <begin position="188"/>
        <end position="235"/>
    </location>
</feature>